<dbReference type="eggNOG" id="COG1989">
    <property type="taxonomic scope" value="Bacteria"/>
</dbReference>
<feature type="transmembrane region" description="Helical" evidence="3">
    <location>
        <begin position="184"/>
        <end position="210"/>
    </location>
</feature>
<dbReference type="Proteomes" id="UP000002709">
    <property type="component" value="Chromosome"/>
</dbReference>
<evidence type="ECO:0000256" key="1">
    <source>
        <dbReference type="ARBA" id="ARBA00005801"/>
    </source>
</evidence>
<protein>
    <recommendedName>
        <fullName evidence="4">Prepilin type IV endopeptidase peptidase domain-containing protein</fullName>
    </recommendedName>
</protein>
<gene>
    <name evidence="5" type="ordered locus">Plut_0652</name>
</gene>
<dbReference type="InterPro" id="IPR000045">
    <property type="entry name" value="Prepilin_IV_endopep_pep"/>
</dbReference>
<comment type="similarity">
    <text evidence="1 2">Belongs to the peptidase A24 family.</text>
</comment>
<feature type="transmembrane region" description="Helical" evidence="3">
    <location>
        <begin position="143"/>
        <end position="163"/>
    </location>
</feature>
<dbReference type="PRINTS" id="PR00864">
    <property type="entry name" value="PREPILNPTASE"/>
</dbReference>
<feature type="domain" description="Prepilin type IV endopeptidase peptidase" evidence="4">
    <location>
        <begin position="100"/>
        <end position="206"/>
    </location>
</feature>
<dbReference type="RefSeq" id="WP_011357405.1">
    <property type="nucleotide sequence ID" value="NC_007512.1"/>
</dbReference>
<feature type="transmembrane region" description="Helical" evidence="3">
    <location>
        <begin position="90"/>
        <end position="109"/>
    </location>
</feature>
<sequence length="246" mass="26083">MNTNDILQSLPSYSAYLPWLLGGAWVGDRLVTLARIIPEQVLEEAEAPIDEWQGPGGGLKLPVPAGRRLWVPALNAGIWIYAANTATGEAIWGALILACLASTLLLLALADWDTTMLPDRVVLPLGLAGLGASYAGLTHQSLIASAASATIMLVMLGGLGWVYQQVKGVRGMGGGDLKLLAALAAWWGMQGVLYIVIASGIITVLWYAVWRQFKNFSPEAEWPFGPAIVIAALGWSILGTYASGTL</sequence>
<reference evidence="6" key="1">
    <citation type="submission" date="2005-08" db="EMBL/GenBank/DDBJ databases">
        <title>Complete sequence of Pelodictyon luteolum DSM 273.</title>
        <authorList>
            <consortium name="US DOE Joint Genome Institute"/>
            <person name="Copeland A."/>
            <person name="Lucas S."/>
            <person name="Lapidus A."/>
            <person name="Barry K."/>
            <person name="Detter J.C."/>
            <person name="Glavina T."/>
            <person name="Hammon N."/>
            <person name="Israni S."/>
            <person name="Pitluck S."/>
            <person name="Bryant D."/>
            <person name="Schmutz J."/>
            <person name="Larimer F."/>
            <person name="Land M."/>
            <person name="Kyrpides N."/>
            <person name="Ivanova N."/>
            <person name="Richardson P."/>
        </authorList>
    </citation>
    <scope>NUCLEOTIDE SEQUENCE [LARGE SCALE GENOMIC DNA]</scope>
    <source>
        <strain evidence="6">DSM 273 / BCRC 81028 / 2530</strain>
    </source>
</reference>
<dbReference type="GO" id="GO:0005886">
    <property type="term" value="C:plasma membrane"/>
    <property type="evidence" value="ECO:0007669"/>
    <property type="project" value="TreeGrafter"/>
</dbReference>
<feature type="transmembrane region" description="Helical" evidence="3">
    <location>
        <begin position="121"/>
        <end position="137"/>
    </location>
</feature>
<organism evidence="5 6">
    <name type="scientific">Chlorobium luteolum (strain DSM 273 / BCRC 81028 / 2530)</name>
    <name type="common">Pelodictyon luteolum</name>
    <dbReference type="NCBI Taxonomy" id="319225"/>
    <lineage>
        <taxon>Bacteria</taxon>
        <taxon>Pseudomonadati</taxon>
        <taxon>Chlorobiota</taxon>
        <taxon>Chlorobiia</taxon>
        <taxon>Chlorobiales</taxon>
        <taxon>Chlorobiaceae</taxon>
        <taxon>Chlorobium/Pelodictyon group</taxon>
        <taxon>Pelodictyon</taxon>
    </lineage>
</organism>
<keyword evidence="6" id="KW-1185">Reference proteome</keyword>
<dbReference type="KEGG" id="plt:Plut_0652"/>
<evidence type="ECO:0000256" key="3">
    <source>
        <dbReference type="SAM" id="Phobius"/>
    </source>
</evidence>
<evidence type="ECO:0000313" key="5">
    <source>
        <dbReference type="EMBL" id="ABB23530.1"/>
    </source>
</evidence>
<name>Q3B551_CHLL3</name>
<dbReference type="PANTHER" id="PTHR30487">
    <property type="entry name" value="TYPE 4 PREPILIN-LIKE PROTEINS LEADER PEPTIDE-PROCESSING ENZYME"/>
    <property type="match status" value="1"/>
</dbReference>
<dbReference type="InterPro" id="IPR050882">
    <property type="entry name" value="Prepilin_peptidase/N-MTase"/>
</dbReference>
<evidence type="ECO:0000259" key="4">
    <source>
        <dbReference type="Pfam" id="PF01478"/>
    </source>
</evidence>
<dbReference type="OrthoDB" id="598067at2"/>
<accession>Q3B551</accession>
<dbReference type="GO" id="GO:0004190">
    <property type="term" value="F:aspartic-type endopeptidase activity"/>
    <property type="evidence" value="ECO:0007669"/>
    <property type="project" value="InterPro"/>
</dbReference>
<dbReference type="Gene3D" id="1.20.120.1220">
    <property type="match status" value="1"/>
</dbReference>
<keyword evidence="3" id="KW-0472">Membrane</keyword>
<dbReference type="PANTHER" id="PTHR30487:SF0">
    <property type="entry name" value="PREPILIN LEADER PEPTIDASE_N-METHYLTRANSFERASE-RELATED"/>
    <property type="match status" value="1"/>
</dbReference>
<evidence type="ECO:0000256" key="2">
    <source>
        <dbReference type="RuleBase" id="RU003793"/>
    </source>
</evidence>
<dbReference type="GO" id="GO:0006465">
    <property type="term" value="P:signal peptide processing"/>
    <property type="evidence" value="ECO:0007669"/>
    <property type="project" value="TreeGrafter"/>
</dbReference>
<dbReference type="STRING" id="319225.Plut_0652"/>
<keyword evidence="3" id="KW-0812">Transmembrane</keyword>
<dbReference type="InterPro" id="IPR014032">
    <property type="entry name" value="Peptidase_A24A_bac"/>
</dbReference>
<dbReference type="EMBL" id="CP000096">
    <property type="protein sequence ID" value="ABB23530.1"/>
    <property type="molecule type" value="Genomic_DNA"/>
</dbReference>
<dbReference type="HOGENOM" id="CLU_083001_0_0_10"/>
<dbReference type="Pfam" id="PF01478">
    <property type="entry name" value="Peptidase_A24"/>
    <property type="match status" value="1"/>
</dbReference>
<proteinExistence type="inferred from homology"/>
<evidence type="ECO:0000313" key="6">
    <source>
        <dbReference type="Proteomes" id="UP000002709"/>
    </source>
</evidence>
<dbReference type="AlphaFoldDB" id="Q3B551"/>
<keyword evidence="3" id="KW-1133">Transmembrane helix</keyword>
<feature type="transmembrane region" description="Helical" evidence="3">
    <location>
        <begin position="222"/>
        <end position="242"/>
    </location>
</feature>